<dbReference type="GeneID" id="110977752"/>
<protein>
    <submittedName>
        <fullName evidence="5">SCL-interrupting locus protein homolog</fullName>
    </submittedName>
</protein>
<dbReference type="InterPro" id="IPR057731">
    <property type="entry name" value="STIL_N"/>
</dbReference>
<feature type="domain" description="STIL N-terminal" evidence="3">
    <location>
        <begin position="52"/>
        <end position="390"/>
    </location>
</feature>
<keyword evidence="1" id="KW-0175">Coiled coil</keyword>
<name>A0A8B7Y7X3_ACAPL</name>
<feature type="compositionally biased region" description="Basic and acidic residues" evidence="2">
    <location>
        <begin position="1519"/>
        <end position="1534"/>
    </location>
</feature>
<organism evidence="4 5">
    <name type="scientific">Acanthaster planci</name>
    <name type="common">Crown-of-thorns starfish</name>
    <dbReference type="NCBI Taxonomy" id="133434"/>
    <lineage>
        <taxon>Eukaryota</taxon>
        <taxon>Metazoa</taxon>
        <taxon>Echinodermata</taxon>
        <taxon>Eleutherozoa</taxon>
        <taxon>Asterozoa</taxon>
        <taxon>Asteroidea</taxon>
        <taxon>Valvatacea</taxon>
        <taxon>Valvatida</taxon>
        <taxon>Acanthasteridae</taxon>
        <taxon>Acanthaster</taxon>
    </lineage>
</organism>
<feature type="region of interest" description="Disordered" evidence="2">
    <location>
        <begin position="976"/>
        <end position="1015"/>
    </location>
</feature>
<proteinExistence type="predicted"/>
<feature type="compositionally biased region" description="Polar residues" evidence="2">
    <location>
        <begin position="578"/>
        <end position="588"/>
    </location>
</feature>
<feature type="compositionally biased region" description="Polar residues" evidence="2">
    <location>
        <begin position="1083"/>
        <end position="1109"/>
    </location>
</feature>
<feature type="region of interest" description="Disordered" evidence="2">
    <location>
        <begin position="1"/>
        <end position="42"/>
    </location>
</feature>
<dbReference type="RefSeq" id="XP_022087861.1">
    <property type="nucleotide sequence ID" value="XM_022232169.1"/>
</dbReference>
<feature type="compositionally biased region" description="Polar residues" evidence="2">
    <location>
        <begin position="24"/>
        <end position="33"/>
    </location>
</feature>
<feature type="region of interest" description="Disordered" evidence="2">
    <location>
        <begin position="522"/>
        <end position="744"/>
    </location>
</feature>
<feature type="compositionally biased region" description="Polar residues" evidence="2">
    <location>
        <begin position="1149"/>
        <end position="1164"/>
    </location>
</feature>
<sequence>MTALIGRRHLHSDAPGSAYFPTKPGQNSRQSYEGQPRSDAVPLNFPATKDILWDRTPTGEPTVLHIIKYRNISLHILEKSVQLAYRHALQEKSLPYRCFLIGSVISDKDEEGVTIAVDRFDPGQDVPGRSGRMPTARLPGDHVIPLTLSSSHDKAATTHSTEDFKATFKFLEHSCSSRDTPDIGNFLSLRIQCCCYDSADDMTFNLHIGAITMGNVLEATPINPLPIIPTALARNLTGPLNLSEIQGCPKAGYITMDQTRKLLLLLESDPKACTLPLIGIWVSGLSNICSPNVWASSLRYIFNSSISERVCTGDQGFLLVMFSPTNRQPAFYECRSLSGDRPVFELVGCRENIHFYKHTDHTSRTPVQLELTTARDGPNRAAFIEAAQQFTPACSSQAIQTKPHPKPTPIPSTYMVTASEEDAHMMPRPSPKPLIDKSPTVKPSVPELSVIFDSFIADQQELGQPPHPQELVDPPAPLGEVIPQEELPEGYRNPRHQVAGDVQAAQENYPFGIGSNGQEGLIGRGMKVGHSGAPAGRSGPLKPVNTNLARDGEKSLLSNPHNPQGKIEPSRPGMKPTVTPSLAQNGRIQQPRAKPHGPAPPKVRQTNQVLHGDSTPRRKPPRPTSRKSEVLQRTLPSKVGGHQTVPPQKQGCPPPRRMSYPVPASSSQMNHHSNGPVPRPHPVQSRQASQSTESQARRGPHLRHPSSHQTSGVPPQDPSSGTVDHRSPNPSDNLPNNRPLLTDSKVSPTLITTSGHTASHLISATPKISSGLSGSSPINHSYPITTLTCTASTLNNVPYEGHNAQRSSSMPNPHPVPPPHGPRHTAVGTPPILTGTPQASHAVPYPNQAESSPTSVVGSHPSNMVVSSPSAIPNNTLPGHQGPPLISTGHASEGANRKDIPPDALPPSGPTQEVHQQPLVGQDMQGARGDWDTGGGNVDNDTLAQLKRQEQLIQQLQAQIQLLLQARATQSVPPIPSGLMTPPATPTSPAANNLPLATPTPKLPHSPHPNQVTPTSSVITGQGVVTPVVQPLVTATVSTAHSISTDTGHAPPLPKTTCSTAVMTGKSLLWPDPTGPPVKGSISVATSITPQSSPNKGSMKPTHSATNCPVTPDFELTPESDSEMTLPLQQTRDETQSTMFDVSAVDLQSFTEEGSPRQTSSPTISPKWLPSREGDTLQPIHPQTTQGAFPMDNLQSPVLGESASICSPQGRGWQPPDGTDIEDGSSSDDDDGGSPEVGDATDEEEASESDGEHKTRSADQPVSLLYRDERKFYQNLLGKVERMLTEQTKGGVDGSHGNTLTTPEKQRQMGLPASEGHSEMTADCSVTYRSMCMVNSEFFPRINYVSLMDMHLDSPNLSYEANAIAMKYLTEEELTQLSAGFKGQATSLAKVNPLLRTALTGLGDMDGANGVSAVDLSMASRKYMEKYNLLDTPAKKPGHARTLGFDTIDETPAQKFFTKKTLQEGQVVSGKKRRVKKPRKVLNTDAPVVTEGGPYQGQTLTKASEPLQEGGVRISSEQRTTHDGTDAKSTEKSSGKVPPPKPPRQSPASHAPSRPWGQTKPETGKAEGQNNPANARHEPGDIRPQTSDRTTQEKSGSTILDIERLKQLPKLF</sequence>
<dbReference type="GO" id="GO:0031023">
    <property type="term" value="P:microtubule organizing center organization"/>
    <property type="evidence" value="ECO:0007669"/>
    <property type="project" value="TreeGrafter"/>
</dbReference>
<feature type="compositionally biased region" description="Basic residues" evidence="2">
    <location>
        <begin position="1470"/>
        <end position="1480"/>
    </location>
</feature>
<feature type="compositionally biased region" description="Polar residues" evidence="2">
    <location>
        <begin position="1584"/>
        <end position="1598"/>
    </location>
</feature>
<feature type="region of interest" description="Disordered" evidence="2">
    <location>
        <begin position="1287"/>
        <end position="1317"/>
    </location>
</feature>
<feature type="compositionally biased region" description="Acidic residues" evidence="2">
    <location>
        <begin position="1219"/>
        <end position="1249"/>
    </location>
</feature>
<dbReference type="GO" id="GO:0007224">
    <property type="term" value="P:smoothened signaling pathway"/>
    <property type="evidence" value="ECO:0007669"/>
    <property type="project" value="TreeGrafter"/>
</dbReference>
<evidence type="ECO:0000256" key="1">
    <source>
        <dbReference type="SAM" id="Coils"/>
    </source>
</evidence>
<gene>
    <name evidence="5" type="primary">LOC110977752</name>
</gene>
<feature type="coiled-coil region" evidence="1">
    <location>
        <begin position="939"/>
        <end position="966"/>
    </location>
</feature>
<feature type="region of interest" description="Disordered" evidence="2">
    <location>
        <begin position="1149"/>
        <end position="1262"/>
    </location>
</feature>
<feature type="compositionally biased region" description="Basic residues" evidence="2">
    <location>
        <begin position="1"/>
        <end position="10"/>
    </location>
</feature>
<evidence type="ECO:0000313" key="5">
    <source>
        <dbReference type="RefSeq" id="XP_022087861.1"/>
    </source>
</evidence>
<keyword evidence="4" id="KW-1185">Reference proteome</keyword>
<dbReference type="InterPro" id="IPR058559">
    <property type="entry name" value="PRM_STIL"/>
</dbReference>
<feature type="region of interest" description="Disordered" evidence="2">
    <location>
        <begin position="1071"/>
        <end position="1126"/>
    </location>
</feature>
<dbReference type="Pfam" id="PF26399">
    <property type="entry name" value="PRM_STIL"/>
    <property type="match status" value="1"/>
</dbReference>
<evidence type="ECO:0000313" key="4">
    <source>
        <dbReference type="Proteomes" id="UP000694845"/>
    </source>
</evidence>
<dbReference type="KEGG" id="aplc:110977752"/>
<feature type="compositionally biased region" description="Polar residues" evidence="2">
    <location>
        <begin position="664"/>
        <end position="673"/>
    </location>
</feature>
<dbReference type="GO" id="GO:0007052">
    <property type="term" value="P:mitotic spindle organization"/>
    <property type="evidence" value="ECO:0007669"/>
    <property type="project" value="TreeGrafter"/>
</dbReference>
<dbReference type="CTD" id="6491"/>
<feature type="compositionally biased region" description="Polar residues" evidence="2">
    <location>
        <begin position="707"/>
        <end position="736"/>
    </location>
</feature>
<reference evidence="5" key="1">
    <citation type="submission" date="2025-08" db="UniProtKB">
        <authorList>
            <consortium name="RefSeq"/>
        </authorList>
    </citation>
    <scope>IDENTIFICATION</scope>
</reference>
<dbReference type="OrthoDB" id="76173at2759"/>
<evidence type="ECO:0000259" key="3">
    <source>
        <dbReference type="Pfam" id="PF15253"/>
    </source>
</evidence>
<dbReference type="OMA" id="TYRSMCM"/>
<dbReference type="Pfam" id="PF15253">
    <property type="entry name" value="STIL_N"/>
    <property type="match status" value="1"/>
</dbReference>
<dbReference type="PANTHER" id="PTHR15128:SF0">
    <property type="entry name" value="SCL-INTERRUPTING LOCUS PROTEIN"/>
    <property type="match status" value="1"/>
</dbReference>
<feature type="region of interest" description="Disordered" evidence="2">
    <location>
        <begin position="800"/>
        <end position="828"/>
    </location>
</feature>
<dbReference type="Proteomes" id="UP000694845">
    <property type="component" value="Unplaced"/>
</dbReference>
<dbReference type="GO" id="GO:0005815">
    <property type="term" value="C:microtubule organizing center"/>
    <property type="evidence" value="ECO:0007669"/>
    <property type="project" value="TreeGrafter"/>
</dbReference>
<accession>A0A8B7Y7X3</accession>
<dbReference type="InterPro" id="IPR026123">
    <property type="entry name" value="STIL"/>
</dbReference>
<feature type="compositionally biased region" description="Polar residues" evidence="2">
    <location>
        <begin position="684"/>
        <end position="694"/>
    </location>
</feature>
<dbReference type="GO" id="GO:0071539">
    <property type="term" value="P:protein localization to centrosome"/>
    <property type="evidence" value="ECO:0007669"/>
    <property type="project" value="TreeGrafter"/>
</dbReference>
<feature type="region of interest" description="Disordered" evidence="2">
    <location>
        <begin position="870"/>
        <end position="916"/>
    </location>
</feature>
<dbReference type="PANTHER" id="PTHR15128">
    <property type="entry name" value="TAL1 SCL INTERRUPTING LOCUS"/>
    <property type="match status" value="1"/>
</dbReference>
<evidence type="ECO:0000256" key="2">
    <source>
        <dbReference type="SAM" id="MobiDB-lite"/>
    </source>
</evidence>
<feature type="region of interest" description="Disordered" evidence="2">
    <location>
        <begin position="1468"/>
        <end position="1612"/>
    </location>
</feature>